<keyword evidence="1" id="KW-1133">Transmembrane helix</keyword>
<protein>
    <submittedName>
        <fullName evidence="2">Uncharacterized protein</fullName>
    </submittedName>
</protein>
<evidence type="ECO:0000313" key="2">
    <source>
        <dbReference type="EMBL" id="PAV82416.1"/>
    </source>
</evidence>
<keyword evidence="3" id="KW-1185">Reference proteome</keyword>
<proteinExistence type="predicted"/>
<comment type="caution">
    <text evidence="2">The sequence shown here is derived from an EMBL/GenBank/DDBJ whole genome shotgun (WGS) entry which is preliminary data.</text>
</comment>
<evidence type="ECO:0000313" key="3">
    <source>
        <dbReference type="Proteomes" id="UP000218231"/>
    </source>
</evidence>
<dbReference type="EMBL" id="LIAE01007049">
    <property type="protein sequence ID" value="PAV82416.1"/>
    <property type="molecule type" value="Genomic_DNA"/>
</dbReference>
<keyword evidence="1" id="KW-0812">Transmembrane</keyword>
<reference evidence="2 3" key="1">
    <citation type="journal article" date="2017" name="Curr. Biol.">
        <title>Genome architecture and evolution of a unichromosomal asexual nematode.</title>
        <authorList>
            <person name="Fradin H."/>
            <person name="Zegar C."/>
            <person name="Gutwein M."/>
            <person name="Lucas J."/>
            <person name="Kovtun M."/>
            <person name="Corcoran D."/>
            <person name="Baugh L.R."/>
            <person name="Kiontke K."/>
            <person name="Gunsalus K."/>
            <person name="Fitch D.H."/>
            <person name="Piano F."/>
        </authorList>
    </citation>
    <scope>NUCLEOTIDE SEQUENCE [LARGE SCALE GENOMIC DNA]</scope>
    <source>
        <strain evidence="2">PF1309</strain>
    </source>
</reference>
<dbReference type="Proteomes" id="UP000218231">
    <property type="component" value="Unassembled WGS sequence"/>
</dbReference>
<dbReference type="AlphaFoldDB" id="A0A2A2L810"/>
<accession>A0A2A2L810</accession>
<keyword evidence="1" id="KW-0472">Membrane</keyword>
<sequence>MDLGGDIVRDSASGSGLCKRCNKLTIVLVPSLFGVICLITLWWVCGLGYVIYRLTKNEHCEPCAQSDFMEKAKERRMTKLFMDDVSQYDQPSPKPETIKYYKWLKENVVLIERNKMRVKKKQSKMRLRAGLPQGKWW</sequence>
<feature type="transmembrane region" description="Helical" evidence="1">
    <location>
        <begin position="32"/>
        <end position="52"/>
    </location>
</feature>
<organism evidence="2 3">
    <name type="scientific">Diploscapter pachys</name>
    <dbReference type="NCBI Taxonomy" id="2018661"/>
    <lineage>
        <taxon>Eukaryota</taxon>
        <taxon>Metazoa</taxon>
        <taxon>Ecdysozoa</taxon>
        <taxon>Nematoda</taxon>
        <taxon>Chromadorea</taxon>
        <taxon>Rhabditida</taxon>
        <taxon>Rhabditina</taxon>
        <taxon>Rhabditomorpha</taxon>
        <taxon>Rhabditoidea</taxon>
        <taxon>Rhabditidae</taxon>
        <taxon>Diploscapter</taxon>
    </lineage>
</organism>
<gene>
    <name evidence="2" type="ORF">WR25_11260</name>
</gene>
<evidence type="ECO:0000256" key="1">
    <source>
        <dbReference type="SAM" id="Phobius"/>
    </source>
</evidence>
<dbReference type="OrthoDB" id="5790538at2759"/>
<name>A0A2A2L810_9BILA</name>